<keyword evidence="4" id="KW-1185">Reference proteome</keyword>
<proteinExistence type="predicted"/>
<feature type="signal peptide" evidence="2">
    <location>
        <begin position="1"/>
        <end position="19"/>
    </location>
</feature>
<comment type="caution">
    <text evidence="3">The sequence shown here is derived from an EMBL/GenBank/DDBJ whole genome shotgun (WGS) entry which is preliminary data.</text>
</comment>
<evidence type="ECO:0000313" key="4">
    <source>
        <dbReference type="Proteomes" id="UP000835052"/>
    </source>
</evidence>
<protein>
    <submittedName>
        <fullName evidence="3">Uncharacterized protein</fullName>
    </submittedName>
</protein>
<evidence type="ECO:0000256" key="2">
    <source>
        <dbReference type="SAM" id="SignalP"/>
    </source>
</evidence>
<accession>A0A8S1HNQ5</accession>
<evidence type="ECO:0000256" key="1">
    <source>
        <dbReference type="SAM" id="Phobius"/>
    </source>
</evidence>
<keyword evidence="1" id="KW-0472">Membrane</keyword>
<dbReference type="AlphaFoldDB" id="A0A8S1HNQ5"/>
<dbReference type="Proteomes" id="UP000835052">
    <property type="component" value="Unassembled WGS sequence"/>
</dbReference>
<keyword evidence="2" id="KW-0732">Signal</keyword>
<organism evidence="3 4">
    <name type="scientific">Caenorhabditis auriculariae</name>
    <dbReference type="NCBI Taxonomy" id="2777116"/>
    <lineage>
        <taxon>Eukaryota</taxon>
        <taxon>Metazoa</taxon>
        <taxon>Ecdysozoa</taxon>
        <taxon>Nematoda</taxon>
        <taxon>Chromadorea</taxon>
        <taxon>Rhabditida</taxon>
        <taxon>Rhabditina</taxon>
        <taxon>Rhabditomorpha</taxon>
        <taxon>Rhabditoidea</taxon>
        <taxon>Rhabditidae</taxon>
        <taxon>Peloderinae</taxon>
        <taxon>Caenorhabditis</taxon>
    </lineage>
</organism>
<evidence type="ECO:0000313" key="3">
    <source>
        <dbReference type="EMBL" id="CAD6198296.1"/>
    </source>
</evidence>
<reference evidence="3" key="1">
    <citation type="submission" date="2020-10" db="EMBL/GenBank/DDBJ databases">
        <authorList>
            <person name="Kikuchi T."/>
        </authorList>
    </citation>
    <scope>NUCLEOTIDE SEQUENCE</scope>
    <source>
        <strain evidence="3">NKZ352</strain>
    </source>
</reference>
<sequence length="92" mass="10599">MHARFLIILFFILVTGASSFDFIDKNRLTEVLKLKKSDEGCTKNDLFNYELQPLCHTMLQPWIYGLFVFTAFSCLIYMLVCCLKSCCCACCC</sequence>
<feature type="chain" id="PRO_5035738352" evidence="2">
    <location>
        <begin position="20"/>
        <end position="92"/>
    </location>
</feature>
<keyword evidence="1" id="KW-0812">Transmembrane</keyword>
<feature type="transmembrane region" description="Helical" evidence="1">
    <location>
        <begin position="62"/>
        <end position="80"/>
    </location>
</feature>
<gene>
    <name evidence="3" type="ORF">CAUJ_LOCUS14202</name>
</gene>
<dbReference type="EMBL" id="CAJGYM010000121">
    <property type="protein sequence ID" value="CAD6198296.1"/>
    <property type="molecule type" value="Genomic_DNA"/>
</dbReference>
<name>A0A8S1HNQ5_9PELO</name>
<keyword evidence="1" id="KW-1133">Transmembrane helix</keyword>